<dbReference type="InterPro" id="IPR012677">
    <property type="entry name" value="Nucleotide-bd_a/b_plait_sf"/>
</dbReference>
<comment type="caution">
    <text evidence="2">The sequence shown here is derived from an EMBL/GenBank/DDBJ whole genome shotgun (WGS) entry which is preliminary data.</text>
</comment>
<evidence type="ECO:0000313" key="3">
    <source>
        <dbReference type="Proteomes" id="UP000222542"/>
    </source>
</evidence>
<evidence type="ECO:0000256" key="1">
    <source>
        <dbReference type="SAM" id="MobiDB-lite"/>
    </source>
</evidence>
<protein>
    <recommendedName>
        <fullName evidence="4">RRM domain-containing protein</fullName>
    </recommendedName>
</protein>
<dbReference type="STRING" id="4072.A0A2G2Y416"/>
<evidence type="ECO:0000313" key="2">
    <source>
        <dbReference type="EMBL" id="PHT64513.1"/>
    </source>
</evidence>
<dbReference type="SUPFAM" id="SSF54928">
    <property type="entry name" value="RNA-binding domain, RBD"/>
    <property type="match status" value="1"/>
</dbReference>
<reference evidence="2 3" key="2">
    <citation type="journal article" date="2017" name="Genome Biol.">
        <title>New reference genome sequences of hot pepper reveal the massive evolution of plant disease-resistance genes by retroduplication.</title>
        <authorList>
            <person name="Kim S."/>
            <person name="Park J."/>
            <person name="Yeom S.I."/>
            <person name="Kim Y.M."/>
            <person name="Seo E."/>
            <person name="Kim K.T."/>
            <person name="Kim M.S."/>
            <person name="Lee J.M."/>
            <person name="Cheong K."/>
            <person name="Shin H.S."/>
            <person name="Kim S.B."/>
            <person name="Han K."/>
            <person name="Lee J."/>
            <person name="Park M."/>
            <person name="Lee H.A."/>
            <person name="Lee H.Y."/>
            <person name="Lee Y."/>
            <person name="Oh S."/>
            <person name="Lee J.H."/>
            <person name="Choi E."/>
            <person name="Choi E."/>
            <person name="Lee S.E."/>
            <person name="Jeon J."/>
            <person name="Kim H."/>
            <person name="Choi G."/>
            <person name="Song H."/>
            <person name="Lee J."/>
            <person name="Lee S.C."/>
            <person name="Kwon J.K."/>
            <person name="Lee H.Y."/>
            <person name="Koo N."/>
            <person name="Hong Y."/>
            <person name="Kim R.W."/>
            <person name="Kang W.H."/>
            <person name="Huh J.H."/>
            <person name="Kang B.C."/>
            <person name="Yang T.J."/>
            <person name="Lee Y.H."/>
            <person name="Bennetzen J.L."/>
            <person name="Choi D."/>
        </authorList>
    </citation>
    <scope>NUCLEOTIDE SEQUENCE [LARGE SCALE GENOMIC DNA]</scope>
    <source>
        <strain evidence="3">cv. CM334</strain>
    </source>
</reference>
<dbReference type="AlphaFoldDB" id="A0A2G2Y416"/>
<dbReference type="InterPro" id="IPR035979">
    <property type="entry name" value="RBD_domain_sf"/>
</dbReference>
<keyword evidence="3" id="KW-1185">Reference proteome</keyword>
<feature type="region of interest" description="Disordered" evidence="1">
    <location>
        <begin position="1"/>
        <end position="27"/>
    </location>
</feature>
<gene>
    <name evidence="2" type="ORF">T459_31667</name>
</gene>
<dbReference type="EMBL" id="AYRZ02000014">
    <property type="protein sequence ID" value="PHT64513.1"/>
    <property type="molecule type" value="Genomic_DNA"/>
</dbReference>
<feature type="compositionally biased region" description="Basic and acidic residues" evidence="1">
    <location>
        <begin position="1"/>
        <end position="10"/>
    </location>
</feature>
<dbReference type="Gramene" id="PHT64513">
    <property type="protein sequence ID" value="PHT64513"/>
    <property type="gene ID" value="T459_31667"/>
</dbReference>
<dbReference type="Gene3D" id="3.30.70.330">
    <property type="match status" value="1"/>
</dbReference>
<dbReference type="GO" id="GO:0003676">
    <property type="term" value="F:nucleic acid binding"/>
    <property type="evidence" value="ECO:0007669"/>
    <property type="project" value="InterPro"/>
</dbReference>
<accession>A0A2G2Y416</accession>
<dbReference type="Proteomes" id="UP000222542">
    <property type="component" value="Unassembled WGS sequence"/>
</dbReference>
<evidence type="ECO:0008006" key="4">
    <source>
        <dbReference type="Google" id="ProtNLM"/>
    </source>
</evidence>
<reference evidence="2 3" key="1">
    <citation type="journal article" date="2014" name="Nat. Genet.">
        <title>Genome sequence of the hot pepper provides insights into the evolution of pungency in Capsicum species.</title>
        <authorList>
            <person name="Kim S."/>
            <person name="Park M."/>
            <person name="Yeom S.I."/>
            <person name="Kim Y.M."/>
            <person name="Lee J.M."/>
            <person name="Lee H.A."/>
            <person name="Seo E."/>
            <person name="Choi J."/>
            <person name="Cheong K."/>
            <person name="Kim K.T."/>
            <person name="Jung K."/>
            <person name="Lee G.W."/>
            <person name="Oh S.K."/>
            <person name="Bae C."/>
            <person name="Kim S.B."/>
            <person name="Lee H.Y."/>
            <person name="Kim S.Y."/>
            <person name="Kim M.S."/>
            <person name="Kang B.C."/>
            <person name="Jo Y.D."/>
            <person name="Yang H.B."/>
            <person name="Jeong H.J."/>
            <person name="Kang W.H."/>
            <person name="Kwon J.K."/>
            <person name="Shin C."/>
            <person name="Lim J.Y."/>
            <person name="Park J.H."/>
            <person name="Huh J.H."/>
            <person name="Kim J.S."/>
            <person name="Kim B.D."/>
            <person name="Cohen O."/>
            <person name="Paran I."/>
            <person name="Suh M.C."/>
            <person name="Lee S.B."/>
            <person name="Kim Y.K."/>
            <person name="Shin Y."/>
            <person name="Noh S.J."/>
            <person name="Park J."/>
            <person name="Seo Y.S."/>
            <person name="Kwon S.Y."/>
            <person name="Kim H.A."/>
            <person name="Park J.M."/>
            <person name="Kim H.J."/>
            <person name="Choi S.B."/>
            <person name="Bosland P.W."/>
            <person name="Reeves G."/>
            <person name="Jo S.H."/>
            <person name="Lee B.W."/>
            <person name="Cho H.T."/>
            <person name="Choi H.S."/>
            <person name="Lee M.S."/>
            <person name="Yu Y."/>
            <person name="Do Choi Y."/>
            <person name="Park B.S."/>
            <person name="van Deynze A."/>
            <person name="Ashrafi H."/>
            <person name="Hill T."/>
            <person name="Kim W.T."/>
            <person name="Pai H.S."/>
            <person name="Ahn H.K."/>
            <person name="Yeam I."/>
            <person name="Giovannoni J.J."/>
            <person name="Rose J.K."/>
            <person name="Sorensen I."/>
            <person name="Lee S.J."/>
            <person name="Kim R.W."/>
            <person name="Choi I.Y."/>
            <person name="Choi B.S."/>
            <person name="Lim J.S."/>
            <person name="Lee Y.H."/>
            <person name="Choi D."/>
        </authorList>
    </citation>
    <scope>NUCLEOTIDE SEQUENCE [LARGE SCALE GENOMIC DNA]</scope>
    <source>
        <strain evidence="3">cv. CM334</strain>
    </source>
</reference>
<feature type="compositionally biased region" description="Basic residues" evidence="1">
    <location>
        <begin position="14"/>
        <end position="27"/>
    </location>
</feature>
<name>A0A2G2Y416_CAPAN</name>
<organism evidence="2 3">
    <name type="scientific">Capsicum annuum</name>
    <name type="common">Capsicum pepper</name>
    <dbReference type="NCBI Taxonomy" id="4072"/>
    <lineage>
        <taxon>Eukaryota</taxon>
        <taxon>Viridiplantae</taxon>
        <taxon>Streptophyta</taxon>
        <taxon>Embryophyta</taxon>
        <taxon>Tracheophyta</taxon>
        <taxon>Spermatophyta</taxon>
        <taxon>Magnoliopsida</taxon>
        <taxon>eudicotyledons</taxon>
        <taxon>Gunneridae</taxon>
        <taxon>Pentapetalae</taxon>
        <taxon>asterids</taxon>
        <taxon>lamiids</taxon>
        <taxon>Solanales</taxon>
        <taxon>Solanaceae</taxon>
        <taxon>Solanoideae</taxon>
        <taxon>Capsiceae</taxon>
        <taxon>Capsicum</taxon>
    </lineage>
</organism>
<sequence length="114" mass="12633">MGKVSPDDGQSKTPKQKKQLRSTKGKYLRPGALAQLRYTKDLEGIPLRLAWAKPKTKKPSSPPPSKQLPVHNHFVANLHFDARSKDLLEFFKANGANVVSAEVIFNDNPRQSAG</sequence>
<proteinExistence type="predicted"/>